<dbReference type="GeneID" id="31365533"/>
<evidence type="ECO:0000313" key="2">
    <source>
        <dbReference type="EMBL" id="EFA76299.1"/>
    </source>
</evidence>
<reference evidence="2 3" key="1">
    <citation type="journal article" date="2011" name="Genome Res.">
        <title>Phylogeny-wide analysis of social amoeba genomes highlights ancient origins for complex intercellular communication.</title>
        <authorList>
            <person name="Heidel A.J."/>
            <person name="Lawal H.M."/>
            <person name="Felder M."/>
            <person name="Schilde C."/>
            <person name="Helps N.R."/>
            <person name="Tunggal B."/>
            <person name="Rivero F."/>
            <person name="John U."/>
            <person name="Schleicher M."/>
            <person name="Eichinger L."/>
            <person name="Platzer M."/>
            <person name="Noegel A.A."/>
            <person name="Schaap P."/>
            <person name="Gloeckner G."/>
        </authorList>
    </citation>
    <scope>NUCLEOTIDE SEQUENCE [LARGE SCALE GENOMIC DNA]</scope>
    <source>
        <strain evidence="3">ATCC 26659 / Pp 5 / PN500</strain>
    </source>
</reference>
<feature type="compositionally biased region" description="Low complexity" evidence="1">
    <location>
        <begin position="46"/>
        <end position="126"/>
    </location>
</feature>
<protein>
    <submittedName>
        <fullName evidence="2">Uncharacterized protein</fullName>
    </submittedName>
</protein>
<proteinExistence type="predicted"/>
<dbReference type="InParanoid" id="D3BQ79"/>
<comment type="caution">
    <text evidence="2">The sequence shown here is derived from an EMBL/GenBank/DDBJ whole genome shotgun (WGS) entry which is preliminary data.</text>
</comment>
<feature type="region of interest" description="Disordered" evidence="1">
    <location>
        <begin position="46"/>
        <end position="128"/>
    </location>
</feature>
<dbReference type="PANTHER" id="PTHR33477:SF2">
    <property type="entry name" value="2-PHOSPHOGLYCERATE KINASE"/>
    <property type="match status" value="1"/>
</dbReference>
<name>D3BQ79_HETP5</name>
<dbReference type="PANTHER" id="PTHR33477">
    <property type="entry name" value="P-LOOP NTPASE DOMAIN-CONTAINING PROTEIN LPA1 HOMOLOG 1"/>
    <property type="match status" value="1"/>
</dbReference>
<evidence type="ECO:0000256" key="1">
    <source>
        <dbReference type="SAM" id="MobiDB-lite"/>
    </source>
</evidence>
<keyword evidence="3" id="KW-1185">Reference proteome</keyword>
<dbReference type="STRING" id="670386.D3BQ79"/>
<gene>
    <name evidence="2" type="ORF">PPL_10062</name>
</gene>
<organism evidence="2 3">
    <name type="scientific">Heterostelium pallidum (strain ATCC 26659 / Pp 5 / PN500)</name>
    <name type="common">Cellular slime mold</name>
    <name type="synonym">Polysphondylium pallidum</name>
    <dbReference type="NCBI Taxonomy" id="670386"/>
    <lineage>
        <taxon>Eukaryota</taxon>
        <taxon>Amoebozoa</taxon>
        <taxon>Evosea</taxon>
        <taxon>Eumycetozoa</taxon>
        <taxon>Dictyostelia</taxon>
        <taxon>Acytosteliales</taxon>
        <taxon>Acytosteliaceae</taxon>
        <taxon>Heterostelium</taxon>
    </lineage>
</organism>
<accession>D3BQ79</accession>
<dbReference type="AlphaFoldDB" id="D3BQ79"/>
<evidence type="ECO:0000313" key="3">
    <source>
        <dbReference type="Proteomes" id="UP000001396"/>
    </source>
</evidence>
<dbReference type="RefSeq" id="XP_020428431.1">
    <property type="nucleotide sequence ID" value="XM_020580846.1"/>
</dbReference>
<dbReference type="Proteomes" id="UP000001396">
    <property type="component" value="Unassembled WGS sequence"/>
</dbReference>
<dbReference type="EMBL" id="ADBJ01000047">
    <property type="protein sequence ID" value="EFA76299.1"/>
    <property type="molecule type" value="Genomic_DNA"/>
</dbReference>
<sequence length="242" mass="26721">MIRHGVDTDIEKCFDEGKAIIIEGPHIDPSLFKELIAERTMSVPNLNNINNNNNSSDNNSNSSSNNIEDNNNTQNNIQNNNNNNNNNNSHITVDNSNNNSNNEASTTVQNNSNNSNNTTSSPTTTSLAAKLKPKTKGIIIPFVLSLKESDHSLLVENWLSCSPVDADYARKAFGNDPRTQSIKIVENLQTIQSYLCQGVPPFQLVEVNAHNLLETLDVLHTAVLKRINDAYSGHVKGFEYES</sequence>